<dbReference type="Gene3D" id="3.40.50.150">
    <property type="entry name" value="Vaccinia Virus protein VP39"/>
    <property type="match status" value="1"/>
</dbReference>
<evidence type="ECO:0000256" key="5">
    <source>
        <dbReference type="ARBA" id="ARBA00022490"/>
    </source>
</evidence>
<dbReference type="AlphaFoldDB" id="A0A7W7TXG4"/>
<name>A0A7W7TXG4_9ACTN</name>
<keyword evidence="5" id="KW-0963">Cytoplasm</keyword>
<evidence type="ECO:0000256" key="2">
    <source>
        <dbReference type="ARBA" id="ARBA00005369"/>
    </source>
</evidence>
<evidence type="ECO:0000256" key="10">
    <source>
        <dbReference type="ARBA" id="ARBA00031323"/>
    </source>
</evidence>
<keyword evidence="13" id="KW-1185">Reference proteome</keyword>
<dbReference type="GO" id="GO:0004719">
    <property type="term" value="F:protein-L-isoaspartate (D-aspartate) O-methyltransferase activity"/>
    <property type="evidence" value="ECO:0007669"/>
    <property type="project" value="UniProtKB-EC"/>
</dbReference>
<evidence type="ECO:0000256" key="7">
    <source>
        <dbReference type="ARBA" id="ARBA00022679"/>
    </source>
</evidence>
<evidence type="ECO:0000313" key="13">
    <source>
        <dbReference type="Proteomes" id="UP000582643"/>
    </source>
</evidence>
<evidence type="ECO:0000256" key="9">
    <source>
        <dbReference type="ARBA" id="ARBA00030757"/>
    </source>
</evidence>
<keyword evidence="6 12" id="KW-0489">Methyltransferase</keyword>
<protein>
    <recommendedName>
        <fullName evidence="4">Protein-L-isoaspartate O-methyltransferase</fullName>
        <ecNumber evidence="3">2.1.1.77</ecNumber>
    </recommendedName>
    <alternativeName>
        <fullName evidence="11">L-isoaspartyl protein carboxyl methyltransferase</fullName>
    </alternativeName>
    <alternativeName>
        <fullName evidence="9">Protein L-isoaspartyl methyltransferase</fullName>
    </alternativeName>
    <alternativeName>
        <fullName evidence="10">Protein-beta-aspartate methyltransferase</fullName>
    </alternativeName>
</protein>
<dbReference type="InterPro" id="IPR000682">
    <property type="entry name" value="PCMT"/>
</dbReference>
<comment type="subcellular location">
    <subcellularLocation>
        <location evidence="1">Cytoplasm</location>
    </subcellularLocation>
</comment>
<evidence type="ECO:0000256" key="4">
    <source>
        <dbReference type="ARBA" id="ARBA00013346"/>
    </source>
</evidence>
<dbReference type="GO" id="GO:0005737">
    <property type="term" value="C:cytoplasm"/>
    <property type="evidence" value="ECO:0007669"/>
    <property type="project" value="UniProtKB-SubCell"/>
</dbReference>
<dbReference type="GO" id="GO:0032259">
    <property type="term" value="P:methylation"/>
    <property type="evidence" value="ECO:0007669"/>
    <property type="project" value="UniProtKB-KW"/>
</dbReference>
<dbReference type="PANTHER" id="PTHR11579">
    <property type="entry name" value="PROTEIN-L-ISOASPARTATE O-METHYLTRANSFERASE"/>
    <property type="match status" value="1"/>
</dbReference>
<organism evidence="12 13">
    <name type="scientific">Streptomyces nymphaeiformis</name>
    <dbReference type="NCBI Taxonomy" id="2663842"/>
    <lineage>
        <taxon>Bacteria</taxon>
        <taxon>Bacillati</taxon>
        <taxon>Actinomycetota</taxon>
        <taxon>Actinomycetes</taxon>
        <taxon>Kitasatosporales</taxon>
        <taxon>Streptomycetaceae</taxon>
        <taxon>Streptomyces</taxon>
    </lineage>
</organism>
<dbReference type="InterPro" id="IPR029063">
    <property type="entry name" value="SAM-dependent_MTases_sf"/>
</dbReference>
<evidence type="ECO:0000313" key="12">
    <source>
        <dbReference type="EMBL" id="MBB4981083.1"/>
    </source>
</evidence>
<keyword evidence="7 12" id="KW-0808">Transferase</keyword>
<dbReference type="SUPFAM" id="SSF53335">
    <property type="entry name" value="S-adenosyl-L-methionine-dependent methyltransferases"/>
    <property type="match status" value="1"/>
</dbReference>
<evidence type="ECO:0000256" key="8">
    <source>
        <dbReference type="ARBA" id="ARBA00022691"/>
    </source>
</evidence>
<evidence type="ECO:0000256" key="3">
    <source>
        <dbReference type="ARBA" id="ARBA00011890"/>
    </source>
</evidence>
<dbReference type="EMBL" id="JACHJY010000002">
    <property type="protein sequence ID" value="MBB4981083.1"/>
    <property type="molecule type" value="Genomic_DNA"/>
</dbReference>
<proteinExistence type="inferred from homology"/>
<reference evidence="12 13" key="1">
    <citation type="submission" date="2020-08" db="EMBL/GenBank/DDBJ databases">
        <title>Genomic Encyclopedia of Type Strains, Phase III (KMG-III): the genomes of soil and plant-associated and newly described type strains.</title>
        <authorList>
            <person name="Whitman W."/>
        </authorList>
    </citation>
    <scope>NUCLEOTIDE SEQUENCE [LARGE SCALE GENOMIC DNA]</scope>
    <source>
        <strain evidence="12 13">SFB5A</strain>
    </source>
</reference>
<evidence type="ECO:0000256" key="1">
    <source>
        <dbReference type="ARBA" id="ARBA00004496"/>
    </source>
</evidence>
<comment type="similarity">
    <text evidence="2">Belongs to the methyltransferase superfamily. L-isoaspartyl/D-aspartyl protein methyltransferase family.</text>
</comment>
<dbReference type="EC" id="2.1.1.77" evidence="3"/>
<keyword evidence="8" id="KW-0949">S-adenosyl-L-methionine</keyword>
<dbReference type="RefSeq" id="WP_184930556.1">
    <property type="nucleotide sequence ID" value="NZ_JACHJY010000002.1"/>
</dbReference>
<dbReference type="CDD" id="cd02440">
    <property type="entry name" value="AdoMet_MTases"/>
    <property type="match status" value="1"/>
</dbReference>
<accession>A0A7W7TXG4</accession>
<gene>
    <name evidence="12" type="ORF">GGE06_001991</name>
</gene>
<dbReference type="Proteomes" id="UP000582643">
    <property type="component" value="Unassembled WGS sequence"/>
</dbReference>
<evidence type="ECO:0000256" key="11">
    <source>
        <dbReference type="ARBA" id="ARBA00031350"/>
    </source>
</evidence>
<sequence length="392" mass="42577">MAQTSPAWQDYAARMADGIVRPESRWHRPLARTPRHLFVPRWWESGERDGAWAYELCDGAGDTGRWMDIAYDGGLSVITRVGPLHADLAAPGAVVPETRPTSSSTLPRLVTQMYQHAFIADDSRTLVTCGSGYGTALACRRLGDQLVTSVDVDPYLIEVARERLAAIGHQPRLEVCDLTGELPGGYDRIVSTVAVPAIPASWLKALAPGGRMVTTLSRTGLLVVADKTPDGGAVGRVAPEAAGFMNTRHGDDYPLAPDDTGLWHTARTAEGESVTTGLYPVMRVNSTWDVRSTLELIAPGIKHRMETAEDGSRTAYMLHDDGSWARATAPGARELPTVHQGGPRRLWEELDRIRTWLVIDGDLPISGAAVRIDPDGTCHFERSGWTATINAK</sequence>
<comment type="caution">
    <text evidence="12">The sequence shown here is derived from an EMBL/GenBank/DDBJ whole genome shotgun (WGS) entry which is preliminary data.</text>
</comment>
<dbReference type="PANTHER" id="PTHR11579:SF0">
    <property type="entry name" value="PROTEIN-L-ISOASPARTATE(D-ASPARTATE) O-METHYLTRANSFERASE"/>
    <property type="match status" value="1"/>
</dbReference>
<dbReference type="Pfam" id="PF01135">
    <property type="entry name" value="PCMT"/>
    <property type="match status" value="1"/>
</dbReference>
<evidence type="ECO:0000256" key="6">
    <source>
        <dbReference type="ARBA" id="ARBA00022603"/>
    </source>
</evidence>